<dbReference type="RefSeq" id="WP_036062381.1">
    <property type="nucleotide sequence ID" value="NZ_CP011102.1"/>
</dbReference>
<protein>
    <submittedName>
        <fullName evidence="2">Uncharacterized protein</fullName>
    </submittedName>
</protein>
<evidence type="ECO:0000256" key="1">
    <source>
        <dbReference type="SAM" id="Phobius"/>
    </source>
</evidence>
<keyword evidence="1" id="KW-0812">Transmembrane</keyword>
<gene>
    <name evidence="3" type="ORF">HB943_05730</name>
    <name evidence="2" type="ORF">UE46_08650</name>
</gene>
<evidence type="ECO:0000313" key="2">
    <source>
        <dbReference type="EMBL" id="AQY51106.1"/>
    </source>
</evidence>
<name>A0A1S7FUH6_9LIST</name>
<dbReference type="EMBL" id="JAARRL010000006">
    <property type="protein sequence ID" value="MBC1500098.1"/>
    <property type="molecule type" value="Genomic_DNA"/>
</dbReference>
<dbReference type="AlphaFoldDB" id="A0A1S7FUH6"/>
<dbReference type="KEGG" id="lwi:UE46_08650"/>
<dbReference type="Proteomes" id="UP000223060">
    <property type="component" value="Chromosome"/>
</dbReference>
<keyword evidence="4" id="KW-1185">Reference proteome</keyword>
<reference evidence="4" key="2">
    <citation type="submission" date="2015-03" db="EMBL/GenBank/DDBJ databases">
        <authorList>
            <person name="Ferrari E."/>
            <person name="Walter M.C."/>
            <person name="Huptas C."/>
            <person name="Scherer S."/>
            <person name="Mueller-Herbst S."/>
        </authorList>
    </citation>
    <scope>NUCLEOTIDE SEQUENCE [LARGE SCALE GENOMIC DNA]</scope>
    <source>
        <strain evidence="4">LWP01</strain>
    </source>
</reference>
<evidence type="ECO:0000313" key="3">
    <source>
        <dbReference type="EMBL" id="MBC1500098.1"/>
    </source>
</evidence>
<sequence length="120" mass="14006">MFRNGFTYVLCLYITLLGITVMLGATSIYSSKLQMEKQLQNHYLANTLLNISIHNNLSKIKSSQKTFTESHNEAILWYNWADSTEDSIKYNTVTKLKNGYILNQIIYWDIKSQKIYLLLN</sequence>
<reference evidence="2" key="1">
    <citation type="submission" date="2015-03" db="EMBL/GenBank/DDBJ databases">
        <authorList>
            <person name="Murphy D."/>
        </authorList>
    </citation>
    <scope>NUCLEOTIDE SEQUENCE [LARGE SCALE GENOMIC DNA]</scope>
    <source>
        <strain evidence="2">WS 4560</strain>
    </source>
</reference>
<organism evidence="2 4">
    <name type="scientific">Listeria weihenstephanensis</name>
    <dbReference type="NCBI Taxonomy" id="1006155"/>
    <lineage>
        <taxon>Bacteria</taxon>
        <taxon>Bacillati</taxon>
        <taxon>Bacillota</taxon>
        <taxon>Bacilli</taxon>
        <taxon>Bacillales</taxon>
        <taxon>Listeriaceae</taxon>
        <taxon>Listeria</taxon>
    </lineage>
</organism>
<evidence type="ECO:0000313" key="4">
    <source>
        <dbReference type="Proteomes" id="UP000223060"/>
    </source>
</evidence>
<keyword evidence="1" id="KW-0472">Membrane</keyword>
<keyword evidence="1" id="KW-1133">Transmembrane helix</keyword>
<dbReference type="EMBL" id="CP011102">
    <property type="protein sequence ID" value="AQY51106.1"/>
    <property type="molecule type" value="Genomic_DNA"/>
</dbReference>
<accession>A0A1S7FUH6</accession>
<evidence type="ECO:0000313" key="5">
    <source>
        <dbReference type="Proteomes" id="UP000564536"/>
    </source>
</evidence>
<proteinExistence type="predicted"/>
<dbReference type="Proteomes" id="UP000564536">
    <property type="component" value="Unassembled WGS sequence"/>
</dbReference>
<reference evidence="3 5" key="3">
    <citation type="submission" date="2020-03" db="EMBL/GenBank/DDBJ databases">
        <title>Soil Listeria distribution.</title>
        <authorList>
            <person name="Liao J."/>
            <person name="Wiedmann M."/>
        </authorList>
    </citation>
    <scope>NUCLEOTIDE SEQUENCE [LARGE SCALE GENOMIC DNA]</scope>
    <source>
        <strain evidence="3 5">FSL L7-1523</strain>
    </source>
</reference>
<feature type="transmembrane region" description="Helical" evidence="1">
    <location>
        <begin position="6"/>
        <end position="29"/>
    </location>
</feature>